<keyword evidence="3 6" id="KW-0597">Phosphoprotein</keyword>
<dbReference type="InterPro" id="IPR036097">
    <property type="entry name" value="HisK_dim/P_sf"/>
</dbReference>
<keyword evidence="7" id="KW-1133">Transmembrane helix</keyword>
<dbReference type="Gene3D" id="3.30.450.40">
    <property type="match status" value="1"/>
</dbReference>
<dbReference type="Proteomes" id="UP000094769">
    <property type="component" value="Unassembled WGS sequence"/>
</dbReference>
<dbReference type="Pfam" id="PF13426">
    <property type="entry name" value="PAS_9"/>
    <property type="match status" value="1"/>
</dbReference>
<dbReference type="InterPro" id="IPR035965">
    <property type="entry name" value="PAS-like_dom_sf"/>
</dbReference>
<keyword evidence="7" id="KW-0472">Membrane</keyword>
<dbReference type="InterPro" id="IPR013767">
    <property type="entry name" value="PAS_fold"/>
</dbReference>
<evidence type="ECO:0000256" key="4">
    <source>
        <dbReference type="ARBA" id="ARBA00022679"/>
    </source>
</evidence>
<evidence type="ECO:0000259" key="9">
    <source>
        <dbReference type="PROSITE" id="PS50110"/>
    </source>
</evidence>
<evidence type="ECO:0000313" key="13">
    <source>
        <dbReference type="Proteomes" id="UP000094769"/>
    </source>
</evidence>
<reference evidence="12 13" key="1">
    <citation type="submission" date="2016-06" db="EMBL/GenBank/DDBJ databases">
        <title>Genome sequence of endosymbiont of Candidatus Endolucinida thiodiazotropha.</title>
        <authorList>
            <person name="Poehlein A."/>
            <person name="Koenig S."/>
            <person name="Heiden S.E."/>
            <person name="Thuermer A."/>
            <person name="Voget S."/>
            <person name="Daniel R."/>
            <person name="Markert S."/>
            <person name="Gros O."/>
            <person name="Schweder T."/>
        </authorList>
    </citation>
    <scope>NUCLEOTIDE SEQUENCE [LARGE SCALE GENOMIC DNA]</scope>
    <source>
        <strain evidence="12 13">COS</strain>
    </source>
</reference>
<dbReference type="CDD" id="cd00130">
    <property type="entry name" value="PAS"/>
    <property type="match status" value="3"/>
</dbReference>
<organism evidence="12 13">
    <name type="scientific">Candidatus Thiodiazotropha endolucinida</name>
    <dbReference type="NCBI Taxonomy" id="1655433"/>
    <lineage>
        <taxon>Bacteria</taxon>
        <taxon>Pseudomonadati</taxon>
        <taxon>Pseudomonadota</taxon>
        <taxon>Gammaproteobacteria</taxon>
        <taxon>Chromatiales</taxon>
        <taxon>Sedimenticolaceae</taxon>
        <taxon>Candidatus Thiodiazotropha</taxon>
    </lineage>
</organism>
<protein>
    <recommendedName>
        <fullName evidence="2">histidine kinase</fullName>
        <ecNumber evidence="2">2.7.13.3</ecNumber>
    </recommendedName>
</protein>
<dbReference type="InterPro" id="IPR013656">
    <property type="entry name" value="PAS_4"/>
</dbReference>
<dbReference type="SUPFAM" id="SSF52172">
    <property type="entry name" value="CheY-like"/>
    <property type="match status" value="1"/>
</dbReference>
<feature type="transmembrane region" description="Helical" evidence="7">
    <location>
        <begin position="32"/>
        <end position="51"/>
    </location>
</feature>
<dbReference type="InterPro" id="IPR003018">
    <property type="entry name" value="GAF"/>
</dbReference>
<dbReference type="InterPro" id="IPR036890">
    <property type="entry name" value="HATPase_C_sf"/>
</dbReference>
<evidence type="ECO:0000313" key="12">
    <source>
        <dbReference type="EMBL" id="ODJ88442.1"/>
    </source>
</evidence>
<dbReference type="Gene3D" id="3.30.450.20">
    <property type="entry name" value="PAS domain"/>
    <property type="match status" value="4"/>
</dbReference>
<dbReference type="InterPro" id="IPR029016">
    <property type="entry name" value="GAF-like_dom_sf"/>
</dbReference>
<feature type="domain" description="PAS" evidence="10">
    <location>
        <begin position="856"/>
        <end position="926"/>
    </location>
</feature>
<keyword evidence="5 12" id="KW-0418">Kinase</keyword>
<dbReference type="InterPro" id="IPR000700">
    <property type="entry name" value="PAS-assoc_C"/>
</dbReference>
<dbReference type="Gene3D" id="3.30.565.10">
    <property type="entry name" value="Histidine kinase-like ATPase, C-terminal domain"/>
    <property type="match status" value="1"/>
</dbReference>
<feature type="modified residue" description="4-aspartylphosphate" evidence="6">
    <location>
        <position position="1278"/>
    </location>
</feature>
<dbReference type="EMBL" id="MARB01000006">
    <property type="protein sequence ID" value="ODJ88442.1"/>
    <property type="molecule type" value="Genomic_DNA"/>
</dbReference>
<gene>
    <name evidence="12" type="primary">kinE</name>
    <name evidence="12" type="ORF">CODIS_14490</name>
</gene>
<comment type="catalytic activity">
    <reaction evidence="1">
        <text>ATP + protein L-histidine = ADP + protein N-phospho-L-histidine.</text>
        <dbReference type="EC" id="2.7.13.3"/>
    </reaction>
</comment>
<feature type="domain" description="PAC" evidence="11">
    <location>
        <begin position="928"/>
        <end position="978"/>
    </location>
</feature>
<dbReference type="SMART" id="SM00387">
    <property type="entry name" value="HATPase_c"/>
    <property type="match status" value="1"/>
</dbReference>
<dbReference type="InterPro" id="IPR005467">
    <property type="entry name" value="His_kinase_dom"/>
</dbReference>
<evidence type="ECO:0000256" key="1">
    <source>
        <dbReference type="ARBA" id="ARBA00000085"/>
    </source>
</evidence>
<dbReference type="CDD" id="cd00156">
    <property type="entry name" value="REC"/>
    <property type="match status" value="1"/>
</dbReference>
<dbReference type="NCBIfam" id="TIGR00229">
    <property type="entry name" value="sensory_box"/>
    <property type="match status" value="3"/>
</dbReference>
<dbReference type="PROSITE" id="PS50109">
    <property type="entry name" value="HIS_KIN"/>
    <property type="match status" value="1"/>
</dbReference>
<dbReference type="Gene3D" id="1.10.287.130">
    <property type="match status" value="1"/>
</dbReference>
<keyword evidence="13" id="KW-1185">Reference proteome</keyword>
<keyword evidence="7" id="KW-0812">Transmembrane</keyword>
<feature type="domain" description="PAC" evidence="11">
    <location>
        <begin position="523"/>
        <end position="574"/>
    </location>
</feature>
<name>A0A7Z0VMK0_9GAMM</name>
<dbReference type="PANTHER" id="PTHR43304:SF1">
    <property type="entry name" value="PAC DOMAIN-CONTAINING PROTEIN"/>
    <property type="match status" value="1"/>
</dbReference>
<accession>A0A7Z0VMK0</accession>
<dbReference type="SMART" id="SM00388">
    <property type="entry name" value="HisKA"/>
    <property type="match status" value="1"/>
</dbReference>
<dbReference type="Pfam" id="PF00512">
    <property type="entry name" value="HisKA"/>
    <property type="match status" value="1"/>
</dbReference>
<dbReference type="InterPro" id="IPR001789">
    <property type="entry name" value="Sig_transdc_resp-reg_receiver"/>
</dbReference>
<dbReference type="CDD" id="cd00082">
    <property type="entry name" value="HisKA"/>
    <property type="match status" value="1"/>
</dbReference>
<dbReference type="InterPro" id="IPR004358">
    <property type="entry name" value="Sig_transdc_His_kin-like_C"/>
</dbReference>
<dbReference type="SMART" id="SM00086">
    <property type="entry name" value="PAC"/>
    <property type="match status" value="2"/>
</dbReference>
<evidence type="ECO:0000259" key="8">
    <source>
        <dbReference type="PROSITE" id="PS50109"/>
    </source>
</evidence>
<dbReference type="Pfam" id="PF08448">
    <property type="entry name" value="PAS_4"/>
    <property type="match status" value="1"/>
</dbReference>
<dbReference type="PANTHER" id="PTHR43304">
    <property type="entry name" value="PHYTOCHROME-LIKE PROTEIN CPH1"/>
    <property type="match status" value="1"/>
</dbReference>
<dbReference type="PROSITE" id="PS50113">
    <property type="entry name" value="PAC"/>
    <property type="match status" value="3"/>
</dbReference>
<sequence>MDTPNKSIQDTTSLSSEKAPVKRLYGRYRRTLFIVVLPLFIIITVLAANQYHDQQAQVVANLRQTTSSYAFALDGIAKQANDHVLQLKAWSENYLTSPPSYPSDLRNHFKPKLLNGQLDAYTLDGVPNDKRAFVGQLVWNGQDPRQTGIGDVSIDQALEFFSLARLTHDVSDYFQWSYFFSTQLNSVAVYPWFSTEEILAASGITSLRKSIDKWFEYEIYQAGTPQKNPERKTYWTAPYIDAGGTGAMVSLGAPVYLDNEFHGIVGTDVKLITLERFLQNLKPTAGRLLILNKQQMLLADSNGVPPDTIMSAAELFPNVFGEQWKQKYVQDDQEYRDTNGHILVIQQTRHAPWILIYLVSHDEMLALLFPRLLPYAVILATLIATLFIAINILRKHYIAPALSLVEYIHDASTNPTTQEPSLPSLWQKWADLISNTFKVNHRALQMVRESEERLQQILNNSSAVVYVRDVEDRFILVNQPFERLLDTSSQEVLGKKLHEVFPQKTADEFRANDLQVIERNTVLEFEETVTFDDGLHTYISNKFPLYDSNGDIYAVCGISTDITERKRAEEALRQSALGISKAHGKDLFDTLVSYLSQATNTDYALIGVLEGKDHIRTRALYAKGKIQDNITYPLQGSPCNNVIGQKFRFYSRDIQQLFPEDELLVEIGADSYAAIPLFDSADRVLGLLAILDSRPLRNQALTESLLKIFSGRAASELERERTDNELRESEISYREIFETSEACIFVHDIETGAILDVNKRACSTYGYSKAELRNIDVGQLSSGVPPYTLKDAARLIERAIDGEKLHFEWHRKNRDGSLHWDEVYLRRASIGGQDRILAFTREITARKEAEAALQASEEQYRSIFQATSDALILWDSTGQMVDANPAAWHMAGYSKQEFFSKPFHEIIHSDSMDAYNRYRTKALDNKASSMEIRAIRKDGTVIDLESRSIPIPYRGQPHLLSITRDITEQKRIAEELARQREVLRQSEKLSAMGELLASVAHELNNPLAILMGRTALLESKVSDEAIRSDVQKINMAADRCGRIVRTFLSMARQKPPEMTHANLNQIVTSAVDLLAYALRTADIALVMDLDEDLPESLMDADQIGQIIINLLVNAQHVLEECSPPRRIWITTGQRDDRLFCRIGDNGPGIAEEIKPRIFDPFFTTKEADIGTGIGLSVSQGIARDHGGELCLEENEQGALFVLWLDLKLSDKPVIERPGADGTHRNLQEHILIVDDESEISELLQEILESAGLMATRVSSGREALDWLENHQCDILLCDIRMPDMDGSALWRILRQDYSDLAAHTAFITGDTLSANISPFLKETARPCLEKPFTPEQVLELVAGLTD</sequence>
<dbReference type="InterPro" id="IPR052162">
    <property type="entry name" value="Sensor_kinase/Photoreceptor"/>
</dbReference>
<feature type="domain" description="Histidine kinase" evidence="8">
    <location>
        <begin position="998"/>
        <end position="1208"/>
    </location>
</feature>
<evidence type="ECO:0000259" key="11">
    <source>
        <dbReference type="PROSITE" id="PS50113"/>
    </source>
</evidence>
<dbReference type="PROSITE" id="PS50110">
    <property type="entry name" value="RESPONSE_REGULATORY"/>
    <property type="match status" value="1"/>
</dbReference>
<dbReference type="InterPro" id="IPR003661">
    <property type="entry name" value="HisK_dim/P_dom"/>
</dbReference>
<evidence type="ECO:0000256" key="5">
    <source>
        <dbReference type="ARBA" id="ARBA00022777"/>
    </source>
</evidence>
<dbReference type="InterPro" id="IPR001610">
    <property type="entry name" value="PAC"/>
</dbReference>
<dbReference type="SMART" id="SM00091">
    <property type="entry name" value="PAS"/>
    <property type="match status" value="3"/>
</dbReference>
<evidence type="ECO:0000256" key="3">
    <source>
        <dbReference type="ARBA" id="ARBA00022553"/>
    </source>
</evidence>
<dbReference type="SUPFAM" id="SSF55785">
    <property type="entry name" value="PYP-like sensor domain (PAS domain)"/>
    <property type="match status" value="3"/>
</dbReference>
<feature type="domain" description="PAS" evidence="10">
    <location>
        <begin position="729"/>
        <end position="803"/>
    </location>
</feature>
<dbReference type="InterPro" id="IPR000014">
    <property type="entry name" value="PAS"/>
</dbReference>
<feature type="domain" description="PAC" evidence="11">
    <location>
        <begin position="805"/>
        <end position="855"/>
    </location>
</feature>
<dbReference type="OrthoDB" id="1931120at2"/>
<dbReference type="GO" id="GO:0006355">
    <property type="term" value="P:regulation of DNA-templated transcription"/>
    <property type="evidence" value="ECO:0007669"/>
    <property type="project" value="InterPro"/>
</dbReference>
<dbReference type="Pfam" id="PF00989">
    <property type="entry name" value="PAS"/>
    <property type="match status" value="1"/>
</dbReference>
<dbReference type="PRINTS" id="PR00344">
    <property type="entry name" value="BCTRLSENSOR"/>
</dbReference>
<dbReference type="Pfam" id="PF01590">
    <property type="entry name" value="GAF"/>
    <property type="match status" value="1"/>
</dbReference>
<keyword evidence="4 12" id="KW-0808">Transferase</keyword>
<dbReference type="Pfam" id="PF22673">
    <property type="entry name" value="MCP-like_PDC_1"/>
    <property type="match status" value="1"/>
</dbReference>
<comment type="caution">
    <text evidence="12">The sequence shown here is derived from an EMBL/GenBank/DDBJ whole genome shotgun (WGS) entry which is preliminary data.</text>
</comment>
<dbReference type="InterPro" id="IPR011006">
    <property type="entry name" value="CheY-like_superfamily"/>
</dbReference>
<evidence type="ECO:0000256" key="6">
    <source>
        <dbReference type="PROSITE-ProRule" id="PRU00169"/>
    </source>
</evidence>
<dbReference type="SMART" id="SM00448">
    <property type="entry name" value="REC"/>
    <property type="match status" value="1"/>
</dbReference>
<dbReference type="EC" id="2.7.13.3" evidence="2"/>
<dbReference type="InterPro" id="IPR003594">
    <property type="entry name" value="HATPase_dom"/>
</dbReference>
<proteinExistence type="predicted"/>
<dbReference type="SUPFAM" id="SSF55781">
    <property type="entry name" value="GAF domain-like"/>
    <property type="match status" value="1"/>
</dbReference>
<dbReference type="SMART" id="SM00065">
    <property type="entry name" value="GAF"/>
    <property type="match status" value="1"/>
</dbReference>
<evidence type="ECO:0000259" key="10">
    <source>
        <dbReference type="PROSITE" id="PS50112"/>
    </source>
</evidence>
<evidence type="ECO:0000256" key="7">
    <source>
        <dbReference type="SAM" id="Phobius"/>
    </source>
</evidence>
<feature type="domain" description="PAS" evidence="10">
    <location>
        <begin position="450"/>
        <end position="520"/>
    </location>
</feature>
<dbReference type="SUPFAM" id="SSF55874">
    <property type="entry name" value="ATPase domain of HSP90 chaperone/DNA topoisomerase II/histidine kinase"/>
    <property type="match status" value="1"/>
</dbReference>
<dbReference type="Gene3D" id="3.40.50.2300">
    <property type="match status" value="1"/>
</dbReference>
<evidence type="ECO:0000256" key="2">
    <source>
        <dbReference type="ARBA" id="ARBA00012438"/>
    </source>
</evidence>
<dbReference type="GO" id="GO:0000155">
    <property type="term" value="F:phosphorelay sensor kinase activity"/>
    <property type="evidence" value="ECO:0007669"/>
    <property type="project" value="InterPro"/>
</dbReference>
<feature type="domain" description="Response regulatory" evidence="9">
    <location>
        <begin position="1229"/>
        <end position="1345"/>
    </location>
</feature>
<dbReference type="PROSITE" id="PS50112">
    <property type="entry name" value="PAS"/>
    <property type="match status" value="3"/>
</dbReference>
<dbReference type="Pfam" id="PF00072">
    <property type="entry name" value="Response_reg"/>
    <property type="match status" value="1"/>
</dbReference>
<dbReference type="Pfam" id="PF02518">
    <property type="entry name" value="HATPase_c"/>
    <property type="match status" value="1"/>
</dbReference>
<dbReference type="SUPFAM" id="SSF47384">
    <property type="entry name" value="Homodimeric domain of signal transducing histidine kinase"/>
    <property type="match status" value="1"/>
</dbReference>